<comment type="caution">
    <text evidence="1">The sequence shown here is derived from an EMBL/GenBank/DDBJ whole genome shotgun (WGS) entry which is preliminary data.</text>
</comment>
<protein>
    <submittedName>
        <fullName evidence="1">Uncharacterized protein</fullName>
    </submittedName>
</protein>
<keyword evidence="2" id="KW-1185">Reference proteome</keyword>
<accession>A0A5B7EBD6</accession>
<sequence length="62" mass="7191">MSRLHTCGSKAGFPDTTKIDETITIANERRCLFRDVHFTLFPPRKTHRNDEILKTGAEKLLY</sequence>
<proteinExistence type="predicted"/>
<evidence type="ECO:0000313" key="2">
    <source>
        <dbReference type="Proteomes" id="UP000324222"/>
    </source>
</evidence>
<dbReference type="EMBL" id="VSRR010002440">
    <property type="protein sequence ID" value="MPC31462.1"/>
    <property type="molecule type" value="Genomic_DNA"/>
</dbReference>
<reference evidence="1 2" key="1">
    <citation type="submission" date="2019-05" db="EMBL/GenBank/DDBJ databases">
        <title>Another draft genome of Portunus trituberculatus and its Hox gene families provides insights of decapod evolution.</title>
        <authorList>
            <person name="Jeong J.-H."/>
            <person name="Song I."/>
            <person name="Kim S."/>
            <person name="Choi T."/>
            <person name="Kim D."/>
            <person name="Ryu S."/>
            <person name="Kim W."/>
        </authorList>
    </citation>
    <scope>NUCLEOTIDE SEQUENCE [LARGE SCALE GENOMIC DNA]</scope>
    <source>
        <tissue evidence="1">Muscle</tissue>
    </source>
</reference>
<organism evidence="1 2">
    <name type="scientific">Portunus trituberculatus</name>
    <name type="common">Swimming crab</name>
    <name type="synonym">Neptunus trituberculatus</name>
    <dbReference type="NCBI Taxonomy" id="210409"/>
    <lineage>
        <taxon>Eukaryota</taxon>
        <taxon>Metazoa</taxon>
        <taxon>Ecdysozoa</taxon>
        <taxon>Arthropoda</taxon>
        <taxon>Crustacea</taxon>
        <taxon>Multicrustacea</taxon>
        <taxon>Malacostraca</taxon>
        <taxon>Eumalacostraca</taxon>
        <taxon>Eucarida</taxon>
        <taxon>Decapoda</taxon>
        <taxon>Pleocyemata</taxon>
        <taxon>Brachyura</taxon>
        <taxon>Eubrachyura</taxon>
        <taxon>Portunoidea</taxon>
        <taxon>Portunidae</taxon>
        <taxon>Portuninae</taxon>
        <taxon>Portunus</taxon>
    </lineage>
</organism>
<dbReference type="AlphaFoldDB" id="A0A5B7EBD6"/>
<name>A0A5B7EBD6_PORTR</name>
<dbReference type="Proteomes" id="UP000324222">
    <property type="component" value="Unassembled WGS sequence"/>
</dbReference>
<evidence type="ECO:0000313" key="1">
    <source>
        <dbReference type="EMBL" id="MPC31462.1"/>
    </source>
</evidence>
<gene>
    <name evidence="1" type="ORF">E2C01_024752</name>
</gene>